<dbReference type="EMBL" id="JACEFO010001165">
    <property type="protein sequence ID" value="KAF8747102.1"/>
    <property type="molecule type" value="Genomic_DNA"/>
</dbReference>
<dbReference type="OrthoDB" id="10013825at2759"/>
<evidence type="ECO:0000313" key="4">
    <source>
        <dbReference type="EMBL" id="KAF8699768.1"/>
    </source>
</evidence>
<protein>
    <submittedName>
        <fullName evidence="4">Uncharacterized protein</fullName>
    </submittedName>
</protein>
<dbReference type="SUPFAM" id="SSF54654">
    <property type="entry name" value="CI-2 family of serine protease inhibitors"/>
    <property type="match status" value="1"/>
</dbReference>
<organism evidence="4 7">
    <name type="scientific">Digitaria exilis</name>
    <dbReference type="NCBI Taxonomy" id="1010633"/>
    <lineage>
        <taxon>Eukaryota</taxon>
        <taxon>Viridiplantae</taxon>
        <taxon>Streptophyta</taxon>
        <taxon>Embryophyta</taxon>
        <taxon>Tracheophyta</taxon>
        <taxon>Spermatophyta</taxon>
        <taxon>Magnoliopsida</taxon>
        <taxon>Liliopsida</taxon>
        <taxon>Poales</taxon>
        <taxon>Poaceae</taxon>
        <taxon>PACMAD clade</taxon>
        <taxon>Panicoideae</taxon>
        <taxon>Panicodae</taxon>
        <taxon>Paniceae</taxon>
        <taxon>Anthephorinae</taxon>
        <taxon>Digitaria</taxon>
    </lineage>
</organism>
<dbReference type="InterPro" id="IPR036354">
    <property type="entry name" value="Prot_inh_pot1_sf"/>
</dbReference>
<dbReference type="Proteomes" id="UP000636709">
    <property type="component" value="Unassembled WGS sequence"/>
</dbReference>
<proteinExistence type="inferred from homology"/>
<dbReference type="AlphaFoldDB" id="A0A835BJ16"/>
<sequence>MSGVPERQSWPDLLHKDCQYAESVIRRDRPDLNVITLLVVYDPMPPIEEFDRVIIWCYAPAYIVDRIPTQG</sequence>
<dbReference type="GO" id="GO:0009611">
    <property type="term" value="P:response to wounding"/>
    <property type="evidence" value="ECO:0007669"/>
    <property type="project" value="InterPro"/>
</dbReference>
<keyword evidence="7" id="KW-1185">Reference proteome</keyword>
<comment type="caution">
    <text evidence="4">The sequence shown here is derived from an EMBL/GenBank/DDBJ whole genome shotgun (WGS) entry which is preliminary data.</text>
</comment>
<evidence type="ECO:0000256" key="2">
    <source>
        <dbReference type="ARBA" id="ARBA00022690"/>
    </source>
</evidence>
<dbReference type="EMBL" id="JACEFO010001834">
    <property type="protein sequence ID" value="KAF8699768.1"/>
    <property type="molecule type" value="Genomic_DNA"/>
</dbReference>
<name>A0A835BJ16_9POAL</name>
<keyword evidence="3" id="KW-0722">Serine protease inhibitor</keyword>
<dbReference type="InterPro" id="IPR000864">
    <property type="entry name" value="Prot_inh_pot1"/>
</dbReference>
<evidence type="ECO:0000256" key="3">
    <source>
        <dbReference type="ARBA" id="ARBA00022900"/>
    </source>
</evidence>
<dbReference type="EMBL" id="JACEFO010000086">
    <property type="protein sequence ID" value="KAF8781305.1"/>
    <property type="molecule type" value="Genomic_DNA"/>
</dbReference>
<comment type="similarity">
    <text evidence="1">Belongs to the protease inhibitor I13 (potato type I serine protease inhibitor) family.</text>
</comment>
<reference evidence="4" key="1">
    <citation type="submission" date="2020-07" db="EMBL/GenBank/DDBJ databases">
        <title>Genome sequence and genetic diversity analysis of an under-domesticated orphan crop, white fonio (Digitaria exilis).</title>
        <authorList>
            <person name="Bennetzen J.L."/>
            <person name="Chen S."/>
            <person name="Ma X."/>
            <person name="Wang X."/>
            <person name="Yssel A.E.J."/>
            <person name="Chaluvadi S.R."/>
            <person name="Johnson M."/>
            <person name="Gangashetty P."/>
            <person name="Hamidou F."/>
            <person name="Sanogo M.D."/>
            <person name="Zwaenepoel A."/>
            <person name="Wallace J."/>
            <person name="Van De Peer Y."/>
            <person name="Van Deynze A."/>
        </authorList>
    </citation>
    <scope>NUCLEOTIDE SEQUENCE</scope>
    <source>
        <tissue evidence="4">Leaves</tissue>
    </source>
</reference>
<dbReference type="Gene3D" id="3.30.10.10">
    <property type="entry name" value="Trypsin Inhibitor V, subunit A"/>
    <property type="match status" value="1"/>
</dbReference>
<accession>A0A835BJ16</accession>
<evidence type="ECO:0000313" key="7">
    <source>
        <dbReference type="Proteomes" id="UP000636709"/>
    </source>
</evidence>
<evidence type="ECO:0000313" key="6">
    <source>
        <dbReference type="EMBL" id="KAF8781305.1"/>
    </source>
</evidence>
<evidence type="ECO:0000256" key="1">
    <source>
        <dbReference type="ARBA" id="ARBA00008210"/>
    </source>
</evidence>
<evidence type="ECO:0000313" key="5">
    <source>
        <dbReference type="EMBL" id="KAF8747102.1"/>
    </source>
</evidence>
<keyword evidence="2" id="KW-0646">Protease inhibitor</keyword>
<dbReference type="Pfam" id="PF00280">
    <property type="entry name" value="potato_inhibit"/>
    <property type="match status" value="1"/>
</dbReference>
<gene>
    <name evidence="6" type="ORF">HU200_000565</name>
    <name evidence="5" type="ORF">HU200_013296</name>
    <name evidence="4" type="ORF">HU200_034647</name>
</gene>
<dbReference type="GO" id="GO:0004867">
    <property type="term" value="F:serine-type endopeptidase inhibitor activity"/>
    <property type="evidence" value="ECO:0007669"/>
    <property type="project" value="UniProtKB-KW"/>
</dbReference>